<dbReference type="PIRSF" id="PIRSF005572">
    <property type="entry name" value="NifS"/>
    <property type="match status" value="1"/>
</dbReference>
<dbReference type="InterPro" id="IPR015421">
    <property type="entry name" value="PyrdxlP-dep_Trfase_major"/>
</dbReference>
<comment type="cofactor">
    <cofactor evidence="1 7">
        <name>pyridoxal 5'-phosphate</name>
        <dbReference type="ChEBI" id="CHEBI:597326"/>
    </cofactor>
</comment>
<dbReference type="CDD" id="cd06453">
    <property type="entry name" value="SufS_like"/>
    <property type="match status" value="1"/>
</dbReference>
<dbReference type="InterPro" id="IPR020578">
    <property type="entry name" value="Aminotrans_V_PyrdxlP_BS"/>
</dbReference>
<dbReference type="Proteomes" id="UP000322976">
    <property type="component" value="Unassembled WGS sequence"/>
</dbReference>
<dbReference type="GO" id="GO:0031071">
    <property type="term" value="F:cysteine desulfurase activity"/>
    <property type="evidence" value="ECO:0007669"/>
    <property type="project" value="UniProtKB-UniRule"/>
</dbReference>
<dbReference type="InterPro" id="IPR000192">
    <property type="entry name" value="Aminotrans_V_dom"/>
</dbReference>
<evidence type="ECO:0000256" key="7">
    <source>
        <dbReference type="RuleBase" id="RU004504"/>
    </source>
</evidence>
<sequence>MIDARKIRDDFPVLQIKPYGKNLIYFDNAATTQKPESVIKAIENYYSSMNANVYRSAHYLSGLATNAYEQARNRVAKFINAGSESTVIFTRNASESINLVAYTWAMENIGEGDEIILSVAEHHSNMLPWQMVADKKGARLRYVYLDKEGRLDMSSFREMLTGKVKLVALQHVSNVLGIINPVEEITEMAHKAGAMVLIDGAQSVPHMKVDVKSIGCDFFAFSGHKMLGPMGIGVLYIRKELLSSIPPFLRGGEMIDEVYEDRSTFAEPPLKFEAGTPNVEGAVGLSAAIEYLEGIGLDNIRNHELELTQYALEKIREIDSVEIYGPLDTRDRGGVISFNVADIHPHDVSTILDQDGIAIRSGHHCAQPLMRYLGVPATCRASFYIYNDREEVDAFIESLKNVRKWFKWS</sequence>
<dbReference type="Gene3D" id="3.40.640.10">
    <property type="entry name" value="Type I PLP-dependent aspartate aminotransferase-like (Major domain)"/>
    <property type="match status" value="1"/>
</dbReference>
<accession>A0A5D8QBP7</accession>
<evidence type="ECO:0000256" key="4">
    <source>
        <dbReference type="ARBA" id="ARBA00022679"/>
    </source>
</evidence>
<dbReference type="InterPro" id="IPR010970">
    <property type="entry name" value="Cys_dSase_SufS"/>
</dbReference>
<dbReference type="InterPro" id="IPR016454">
    <property type="entry name" value="Cysteine_dSase"/>
</dbReference>
<gene>
    <name evidence="10" type="ORF">FWJ32_06605</name>
</gene>
<reference evidence="10 11" key="1">
    <citation type="submission" date="2019-08" db="EMBL/GenBank/DDBJ databases">
        <title>Calorimonas adulescens gen. nov., sp. nov., an anaerobic thermophilic bacterium from Sakhalin hot spring.</title>
        <authorList>
            <person name="Khomyakova M.A."/>
            <person name="Merkel A.Y."/>
            <person name="Novikov A."/>
            <person name="Bonch-Osmolovskaya E.A."/>
            <person name="Slobodkin A.I."/>
        </authorList>
    </citation>
    <scope>NUCLEOTIDE SEQUENCE [LARGE SCALE GENOMIC DNA]</scope>
    <source>
        <strain evidence="10 11">A05MB</strain>
    </source>
</reference>
<comment type="caution">
    <text evidence="10">The sequence shown here is derived from an EMBL/GenBank/DDBJ whole genome shotgun (WGS) entry which is preliminary data.</text>
</comment>
<dbReference type="SUPFAM" id="SSF53383">
    <property type="entry name" value="PLP-dependent transferases"/>
    <property type="match status" value="1"/>
</dbReference>
<evidence type="ECO:0000256" key="2">
    <source>
        <dbReference type="ARBA" id="ARBA00010447"/>
    </source>
</evidence>
<evidence type="ECO:0000259" key="9">
    <source>
        <dbReference type="Pfam" id="PF00266"/>
    </source>
</evidence>
<dbReference type="AlphaFoldDB" id="A0A5D8QBP7"/>
<evidence type="ECO:0000313" key="10">
    <source>
        <dbReference type="EMBL" id="TZE82155.1"/>
    </source>
</evidence>
<dbReference type="RefSeq" id="WP_149545172.1">
    <property type="nucleotide sequence ID" value="NZ_VTPS01000008.1"/>
</dbReference>
<dbReference type="InterPro" id="IPR015422">
    <property type="entry name" value="PyrdxlP-dep_Trfase_small"/>
</dbReference>
<evidence type="ECO:0000256" key="8">
    <source>
        <dbReference type="RuleBase" id="RU004506"/>
    </source>
</evidence>
<dbReference type="PROSITE" id="PS00595">
    <property type="entry name" value="AA_TRANSFER_CLASS_5"/>
    <property type="match status" value="1"/>
</dbReference>
<dbReference type="GO" id="GO:0006534">
    <property type="term" value="P:cysteine metabolic process"/>
    <property type="evidence" value="ECO:0007669"/>
    <property type="project" value="UniProtKB-UniRule"/>
</dbReference>
<dbReference type="PANTHER" id="PTHR43586:SF8">
    <property type="entry name" value="CYSTEINE DESULFURASE 1, CHLOROPLASTIC"/>
    <property type="match status" value="1"/>
</dbReference>
<evidence type="ECO:0000256" key="3">
    <source>
        <dbReference type="ARBA" id="ARBA00012239"/>
    </source>
</evidence>
<name>A0A5D8QBP7_9THEO</name>
<feature type="domain" description="Aminotransferase class V" evidence="9">
    <location>
        <begin position="24"/>
        <end position="395"/>
    </location>
</feature>
<evidence type="ECO:0000313" key="11">
    <source>
        <dbReference type="Proteomes" id="UP000322976"/>
    </source>
</evidence>
<dbReference type="PANTHER" id="PTHR43586">
    <property type="entry name" value="CYSTEINE DESULFURASE"/>
    <property type="match status" value="1"/>
</dbReference>
<evidence type="ECO:0000256" key="1">
    <source>
        <dbReference type="ARBA" id="ARBA00001933"/>
    </source>
</evidence>
<organism evidence="10 11">
    <name type="scientific">Calorimonas adulescens</name>
    <dbReference type="NCBI Taxonomy" id="2606906"/>
    <lineage>
        <taxon>Bacteria</taxon>
        <taxon>Bacillati</taxon>
        <taxon>Bacillota</taxon>
        <taxon>Clostridia</taxon>
        <taxon>Thermoanaerobacterales</taxon>
        <taxon>Thermoanaerobacteraceae</taxon>
        <taxon>Calorimonas</taxon>
    </lineage>
</organism>
<dbReference type="Gene3D" id="3.90.1150.10">
    <property type="entry name" value="Aspartate Aminotransferase, domain 1"/>
    <property type="match status" value="1"/>
</dbReference>
<comment type="catalytic activity">
    <reaction evidence="6 8">
        <text>(sulfur carrier)-H + L-cysteine = (sulfur carrier)-SH + L-alanine</text>
        <dbReference type="Rhea" id="RHEA:43892"/>
        <dbReference type="Rhea" id="RHEA-COMP:14737"/>
        <dbReference type="Rhea" id="RHEA-COMP:14739"/>
        <dbReference type="ChEBI" id="CHEBI:29917"/>
        <dbReference type="ChEBI" id="CHEBI:35235"/>
        <dbReference type="ChEBI" id="CHEBI:57972"/>
        <dbReference type="ChEBI" id="CHEBI:64428"/>
        <dbReference type="EC" id="2.8.1.7"/>
    </reaction>
</comment>
<dbReference type="NCBIfam" id="TIGR01979">
    <property type="entry name" value="sufS"/>
    <property type="match status" value="1"/>
</dbReference>
<keyword evidence="4 8" id="KW-0808">Transferase</keyword>
<keyword evidence="11" id="KW-1185">Reference proteome</keyword>
<dbReference type="EC" id="2.8.1.7" evidence="3 8"/>
<proteinExistence type="inferred from homology"/>
<evidence type="ECO:0000256" key="5">
    <source>
        <dbReference type="ARBA" id="ARBA00022898"/>
    </source>
</evidence>
<protein>
    <recommendedName>
        <fullName evidence="3 8">Cysteine desulfurase</fullName>
        <ecNumber evidence="3 8">2.8.1.7</ecNumber>
    </recommendedName>
</protein>
<keyword evidence="5 8" id="KW-0663">Pyridoxal phosphate</keyword>
<comment type="function">
    <text evidence="8">Catalyzes the removal of elemental sulfur and selenium atoms from L-cysteine, L-cystine, L-selenocysteine, and L-selenocystine to produce L-alanine.</text>
</comment>
<evidence type="ECO:0000256" key="6">
    <source>
        <dbReference type="ARBA" id="ARBA00050776"/>
    </source>
</evidence>
<comment type="similarity">
    <text evidence="2 8">Belongs to the class-V pyridoxal-phosphate-dependent aminotransferase family. Csd subfamily.</text>
</comment>
<dbReference type="Pfam" id="PF00266">
    <property type="entry name" value="Aminotran_5"/>
    <property type="match status" value="1"/>
</dbReference>
<dbReference type="GO" id="GO:0030170">
    <property type="term" value="F:pyridoxal phosphate binding"/>
    <property type="evidence" value="ECO:0007669"/>
    <property type="project" value="UniProtKB-UniRule"/>
</dbReference>
<dbReference type="InterPro" id="IPR015424">
    <property type="entry name" value="PyrdxlP-dep_Trfase"/>
</dbReference>
<dbReference type="EMBL" id="VTPS01000008">
    <property type="protein sequence ID" value="TZE82155.1"/>
    <property type="molecule type" value="Genomic_DNA"/>
</dbReference>